<dbReference type="Pfam" id="PF00232">
    <property type="entry name" value="Glyco_hydro_1"/>
    <property type="match status" value="1"/>
</dbReference>
<dbReference type="GO" id="GO:0008422">
    <property type="term" value="F:beta-glucosidase activity"/>
    <property type="evidence" value="ECO:0007669"/>
    <property type="project" value="TreeGrafter"/>
</dbReference>
<evidence type="ECO:0000256" key="1">
    <source>
        <dbReference type="ARBA" id="ARBA00010838"/>
    </source>
</evidence>
<dbReference type="SUPFAM" id="SSF51445">
    <property type="entry name" value="(Trans)glycosidases"/>
    <property type="match status" value="1"/>
</dbReference>
<dbReference type="AlphaFoldDB" id="A0A7J9MYQ6"/>
<organism evidence="3 4">
    <name type="scientific">Gossypium schwendimanii</name>
    <name type="common">Cotton</name>
    <dbReference type="NCBI Taxonomy" id="34291"/>
    <lineage>
        <taxon>Eukaryota</taxon>
        <taxon>Viridiplantae</taxon>
        <taxon>Streptophyta</taxon>
        <taxon>Embryophyta</taxon>
        <taxon>Tracheophyta</taxon>
        <taxon>Spermatophyta</taxon>
        <taxon>Magnoliopsida</taxon>
        <taxon>eudicotyledons</taxon>
        <taxon>Gunneridae</taxon>
        <taxon>Pentapetalae</taxon>
        <taxon>rosids</taxon>
        <taxon>malvids</taxon>
        <taxon>Malvales</taxon>
        <taxon>Malvaceae</taxon>
        <taxon>Malvoideae</taxon>
        <taxon>Gossypium</taxon>
    </lineage>
</organism>
<name>A0A7J9MYQ6_GOSSC</name>
<gene>
    <name evidence="3" type="ORF">Goshw_027327</name>
</gene>
<reference evidence="3 4" key="1">
    <citation type="journal article" date="2019" name="Genome Biol. Evol.">
        <title>Insights into the evolution of the New World diploid cottons (Gossypium, subgenus Houzingenia) based on genome sequencing.</title>
        <authorList>
            <person name="Grover C.E."/>
            <person name="Arick M.A. 2nd"/>
            <person name="Thrash A."/>
            <person name="Conover J.L."/>
            <person name="Sanders W.S."/>
            <person name="Peterson D.G."/>
            <person name="Frelichowski J.E."/>
            <person name="Scheffler J.A."/>
            <person name="Scheffler B.E."/>
            <person name="Wendel J.F."/>
        </authorList>
    </citation>
    <scope>NUCLEOTIDE SEQUENCE [LARGE SCALE GENOMIC DNA]</scope>
    <source>
        <strain evidence="3">1</strain>
        <tissue evidence="3">Leaf</tissue>
    </source>
</reference>
<protein>
    <submittedName>
        <fullName evidence="3">Uncharacterized protein</fullName>
    </submittedName>
</protein>
<evidence type="ECO:0000313" key="3">
    <source>
        <dbReference type="EMBL" id="MBA0876233.1"/>
    </source>
</evidence>
<comment type="similarity">
    <text evidence="1 2">Belongs to the glycosyl hydrolase 1 family.</text>
</comment>
<proteinExistence type="inferred from homology"/>
<dbReference type="InterPro" id="IPR001360">
    <property type="entry name" value="Glyco_hydro_1"/>
</dbReference>
<dbReference type="InterPro" id="IPR017853">
    <property type="entry name" value="GH"/>
</dbReference>
<feature type="non-terminal residue" evidence="3">
    <location>
        <position position="1"/>
    </location>
</feature>
<dbReference type="GO" id="GO:0005975">
    <property type="term" value="P:carbohydrate metabolic process"/>
    <property type="evidence" value="ECO:0007669"/>
    <property type="project" value="InterPro"/>
</dbReference>
<evidence type="ECO:0000256" key="2">
    <source>
        <dbReference type="RuleBase" id="RU003690"/>
    </source>
</evidence>
<sequence>MVEDLAYGMHLLKLQGHIANNDTVEVSIDQYHRYKEDVDLMHKLKFDAYRFLISWSRIFP</sequence>
<dbReference type="OrthoDB" id="965386at2759"/>
<accession>A0A7J9MYQ6</accession>
<dbReference type="PANTHER" id="PTHR10353:SF196">
    <property type="entry name" value="BETA-GLUCOSIDASE"/>
    <property type="match status" value="1"/>
</dbReference>
<dbReference type="EMBL" id="JABFAF010264156">
    <property type="protein sequence ID" value="MBA0876233.1"/>
    <property type="molecule type" value="Genomic_DNA"/>
</dbReference>
<comment type="caution">
    <text evidence="3">The sequence shown here is derived from an EMBL/GenBank/DDBJ whole genome shotgun (WGS) entry which is preliminary data.</text>
</comment>
<dbReference type="PANTHER" id="PTHR10353">
    <property type="entry name" value="GLYCOSYL HYDROLASE"/>
    <property type="match status" value="1"/>
</dbReference>
<evidence type="ECO:0000313" key="4">
    <source>
        <dbReference type="Proteomes" id="UP000593576"/>
    </source>
</evidence>
<keyword evidence="4" id="KW-1185">Reference proteome</keyword>
<dbReference type="Gene3D" id="3.20.20.80">
    <property type="entry name" value="Glycosidases"/>
    <property type="match status" value="1"/>
</dbReference>
<dbReference type="Proteomes" id="UP000593576">
    <property type="component" value="Unassembled WGS sequence"/>
</dbReference>